<dbReference type="Proteomes" id="UP000256601">
    <property type="component" value="Unassembled WGS sequence"/>
</dbReference>
<evidence type="ECO:0000313" key="6">
    <source>
        <dbReference type="Proteomes" id="UP000182444"/>
    </source>
</evidence>
<dbReference type="Pfam" id="PF07690">
    <property type="entry name" value="MFS_1"/>
    <property type="match status" value="1"/>
</dbReference>
<dbReference type="GO" id="GO:0022857">
    <property type="term" value="F:transmembrane transporter activity"/>
    <property type="evidence" value="ECO:0007669"/>
    <property type="project" value="InterPro"/>
</dbReference>
<keyword evidence="2" id="KW-0812">Transmembrane</keyword>
<feature type="transmembrane region" description="Helical" evidence="2">
    <location>
        <begin position="109"/>
        <end position="130"/>
    </location>
</feature>
<dbReference type="InterPro" id="IPR020846">
    <property type="entry name" value="MFS_dom"/>
</dbReference>
<evidence type="ECO:0000313" key="5">
    <source>
        <dbReference type="EMBL" id="RDW26540.1"/>
    </source>
</evidence>
<dbReference type="OrthoDB" id="10027823at2759"/>
<dbReference type="EMBL" id="CP017557">
    <property type="protein sequence ID" value="AOW04917.1"/>
    <property type="molecule type" value="Genomic_DNA"/>
</dbReference>
<dbReference type="VEuPathDB" id="FungiDB:YALI0_E03872g"/>
<feature type="transmembrane region" description="Helical" evidence="2">
    <location>
        <begin position="86"/>
        <end position="103"/>
    </location>
</feature>
<dbReference type="eggNOG" id="ENOG502QTZH">
    <property type="taxonomic scope" value="Eukaryota"/>
</dbReference>
<reference evidence="5 7" key="2">
    <citation type="submission" date="2018-07" db="EMBL/GenBank/DDBJ databases">
        <title>Draft Genome Assemblies for Five Robust Yarrowia lipolytica Strains Exhibiting High Lipid Production and Pentose Sugar Utilization and Sugar Alcohol Secretion from Undetoxified Lignocellulosic Biomass Hydrolysates.</title>
        <authorList>
            <consortium name="DOE Joint Genome Institute"/>
            <person name="Walker C."/>
            <person name="Ryu S."/>
            <person name="Na H."/>
            <person name="Zane M."/>
            <person name="LaButti K."/>
            <person name="Lipzen A."/>
            <person name="Haridas S."/>
            <person name="Barry K."/>
            <person name="Grigoriev I.V."/>
            <person name="Quarterman J."/>
            <person name="Slininger P."/>
            <person name="Dien B."/>
            <person name="Trinh C.T."/>
        </authorList>
    </citation>
    <scope>NUCLEOTIDE SEQUENCE [LARGE SCALE GENOMIC DNA]</scope>
    <source>
        <strain evidence="5 7">YB392</strain>
    </source>
</reference>
<dbReference type="PANTHER" id="PTHR23520">
    <property type="entry name" value="TRANSPORTER, PUTATIVE (AFU_ORTHOLOGUE AFUA_3G04000)-RELATED"/>
    <property type="match status" value="1"/>
</dbReference>
<dbReference type="GO" id="GO:0000329">
    <property type="term" value="C:fungal-type vacuole membrane"/>
    <property type="evidence" value="ECO:0007669"/>
    <property type="project" value="TreeGrafter"/>
</dbReference>
<dbReference type="Proteomes" id="UP000182444">
    <property type="component" value="Chromosome 1E"/>
</dbReference>
<evidence type="ECO:0000259" key="3">
    <source>
        <dbReference type="PROSITE" id="PS50850"/>
    </source>
</evidence>
<dbReference type="PROSITE" id="PS50850">
    <property type="entry name" value="MFS"/>
    <property type="match status" value="1"/>
</dbReference>
<feature type="transmembrane region" description="Helical" evidence="2">
    <location>
        <begin position="191"/>
        <end position="209"/>
    </location>
</feature>
<dbReference type="KEGG" id="yli:2912169"/>
<feature type="transmembrane region" description="Helical" evidence="2">
    <location>
        <begin position="299"/>
        <end position="321"/>
    </location>
</feature>
<accession>A0A1H6Q4X0</accession>
<dbReference type="RefSeq" id="XP_503517.1">
    <property type="nucleotide sequence ID" value="XM_503517.1"/>
</dbReference>
<keyword evidence="2" id="KW-1133">Transmembrane helix</keyword>
<feature type="transmembrane region" description="Helical" evidence="2">
    <location>
        <begin position="59"/>
        <end position="79"/>
    </location>
</feature>
<feature type="domain" description="Major facilitator superfamily (MFS) profile" evidence="3">
    <location>
        <begin position="21"/>
        <end position="442"/>
    </location>
</feature>
<evidence type="ECO:0000256" key="1">
    <source>
        <dbReference type="ARBA" id="ARBA00004141"/>
    </source>
</evidence>
<sequence length="448" mass="48952">MVFKYIGDTLGLTPVLKSSWDVHALIIMRFFRLMAFGQISVILAQFFDAHGFSQDKTGLFMSLTLAGDVGLSLFLTTYGDRLGRKNVLLIGAGLMTLSGLVFFHESNYYLLLLAAICGVISPSGAEVGPFRAIEESTLAQLTTLEARADVFAWYTLLGSLGAALGALVGGWTVQIAQEKYHFTKLEAYKTVFLTYAAIGFIKFIASCFLSRKVEAPAEETEPLLANDQENATEERAELRNNIKKRGGLRNLLPNISPESQKIITTLCLLFAIDSMGSSLANFSWISYYIQRKFDISTGYLGSVFFVTGIVGALATLVGSGISRRLGPLLTMVVTHLPSSALIILLPVPSTVQGVITILAIRACTAQMDVAPRQAFLSAVVLKNERTLVMGWVGTIKTLAQLPGPYITGYLARHNKQWIAFVAAGSLKVIYDLSILSYFTRVKLDRDQN</sequence>
<feature type="transmembrane region" description="Helical" evidence="2">
    <location>
        <begin position="417"/>
        <end position="438"/>
    </location>
</feature>
<dbReference type="InterPro" id="IPR036259">
    <property type="entry name" value="MFS_trans_sf"/>
</dbReference>
<gene>
    <name evidence="5" type="ORF">B0I71DRAFT_130702</name>
    <name evidence="4" type="ORF">YALI1_E04672g</name>
</gene>
<feature type="transmembrane region" description="Helical" evidence="2">
    <location>
        <begin position="151"/>
        <end position="171"/>
    </location>
</feature>
<dbReference type="AlphaFoldDB" id="A0A1H6Q4X0"/>
<dbReference type="GeneID" id="2912169"/>
<dbReference type="VEuPathDB" id="FungiDB:YALI1_E04672g"/>
<evidence type="ECO:0000313" key="7">
    <source>
        <dbReference type="Proteomes" id="UP000256601"/>
    </source>
</evidence>
<dbReference type="Gene3D" id="1.20.1250.20">
    <property type="entry name" value="MFS general substrate transporter like domains"/>
    <property type="match status" value="1"/>
</dbReference>
<organism evidence="4 6">
    <name type="scientific">Yarrowia lipolytica</name>
    <name type="common">Candida lipolytica</name>
    <dbReference type="NCBI Taxonomy" id="4952"/>
    <lineage>
        <taxon>Eukaryota</taxon>
        <taxon>Fungi</taxon>
        <taxon>Dikarya</taxon>
        <taxon>Ascomycota</taxon>
        <taxon>Saccharomycotina</taxon>
        <taxon>Dipodascomycetes</taxon>
        <taxon>Dipodascales</taxon>
        <taxon>Dipodascales incertae sedis</taxon>
        <taxon>Yarrowia</taxon>
    </lineage>
</organism>
<dbReference type="SUPFAM" id="SSF103473">
    <property type="entry name" value="MFS general substrate transporter"/>
    <property type="match status" value="1"/>
</dbReference>
<keyword evidence="2" id="KW-0472">Membrane</keyword>
<protein>
    <submittedName>
        <fullName evidence="5">Major facilitator superfamily domain-containing protein</fullName>
    </submittedName>
</protein>
<comment type="subcellular location">
    <subcellularLocation>
        <location evidence="1">Membrane</location>
        <topology evidence="1">Multi-pass membrane protein</topology>
    </subcellularLocation>
</comment>
<evidence type="ECO:0000313" key="4">
    <source>
        <dbReference type="EMBL" id="AOW04917.1"/>
    </source>
</evidence>
<dbReference type="OMA" id="CRVIFFA"/>
<dbReference type="PANTHER" id="PTHR23520:SF5">
    <property type="entry name" value="TRANSPORTER, PUTATIVE (AFU_ORTHOLOGUE AFUA_3G04000)-RELATED"/>
    <property type="match status" value="1"/>
</dbReference>
<feature type="transmembrane region" description="Helical" evidence="2">
    <location>
        <begin position="26"/>
        <end position="47"/>
    </location>
</feature>
<evidence type="ECO:0000256" key="2">
    <source>
        <dbReference type="SAM" id="Phobius"/>
    </source>
</evidence>
<reference evidence="4 6" key="1">
    <citation type="journal article" date="2016" name="PLoS ONE">
        <title>Sequence Assembly of Yarrowia lipolytica Strain W29/CLIB89 Shows Transposable Element Diversity.</title>
        <authorList>
            <person name="Magnan C."/>
            <person name="Yu J."/>
            <person name="Chang I."/>
            <person name="Jahn E."/>
            <person name="Kanomata Y."/>
            <person name="Wu J."/>
            <person name="Zeller M."/>
            <person name="Oakes M."/>
            <person name="Baldi P."/>
            <person name="Sandmeyer S."/>
        </authorList>
    </citation>
    <scope>NUCLEOTIDE SEQUENCE [LARGE SCALE GENOMIC DNA]</scope>
    <source>
        <strain evidence="4">CLIB89</strain>
        <strain evidence="6">CLIB89(W29)</strain>
    </source>
</reference>
<dbReference type="InterPro" id="IPR011701">
    <property type="entry name" value="MFS"/>
</dbReference>
<name>A0A1H6Q4X0_YARLL</name>
<feature type="transmembrane region" description="Helical" evidence="2">
    <location>
        <begin position="328"/>
        <end position="347"/>
    </location>
</feature>
<proteinExistence type="predicted"/>
<dbReference type="EMBL" id="KZ858978">
    <property type="protein sequence ID" value="RDW26540.1"/>
    <property type="molecule type" value="Genomic_DNA"/>
</dbReference>